<dbReference type="SUPFAM" id="SSF52218">
    <property type="entry name" value="Flavoproteins"/>
    <property type="match status" value="1"/>
</dbReference>
<evidence type="ECO:0000259" key="3">
    <source>
        <dbReference type="Pfam" id="PF03358"/>
    </source>
</evidence>
<proteinExistence type="predicted"/>
<keyword evidence="1" id="KW-0285">Flavoprotein</keyword>
<keyword evidence="2" id="KW-0288">FMN</keyword>
<dbReference type="Pfam" id="PF03358">
    <property type="entry name" value="FMN_red"/>
    <property type="match status" value="1"/>
</dbReference>
<feature type="domain" description="NADPH-dependent FMN reductase-like" evidence="3">
    <location>
        <begin position="9"/>
        <end position="120"/>
    </location>
</feature>
<sequence>MHPAPGRPLILACSPRAGGNTDQAARLLARGLADAGADPEILALRDLDLLPCLGCQACARSPGHRCVLERRDRTEEAFARILAAPLVLAASPIYFYHLPGRFKGFIDRAQRFYALREAHDPALAALPPGRALACLVAGRTRGERLFEGALLTLKYFFLPLGKTLGEPLCLKGLDGPGDLEADGAAHELLRAYAARAWEASRT</sequence>
<dbReference type="InterPro" id="IPR029039">
    <property type="entry name" value="Flavoprotein-like_sf"/>
</dbReference>
<evidence type="ECO:0000313" key="4">
    <source>
        <dbReference type="EMBL" id="GFK95917.1"/>
    </source>
</evidence>
<reference evidence="4 5" key="2">
    <citation type="submission" date="2020-05" db="EMBL/GenBank/DDBJ databases">
        <title>Draft genome sequence of Desulfovibrio sp. strainFSS-1.</title>
        <authorList>
            <person name="Shimoshige H."/>
            <person name="Kobayashi H."/>
            <person name="Maekawa T."/>
        </authorList>
    </citation>
    <scope>NUCLEOTIDE SEQUENCE [LARGE SCALE GENOMIC DNA]</scope>
    <source>
        <strain evidence="4 5">SIID29052-01</strain>
    </source>
</reference>
<evidence type="ECO:0000256" key="2">
    <source>
        <dbReference type="ARBA" id="ARBA00022643"/>
    </source>
</evidence>
<comment type="caution">
    <text evidence="4">The sequence shown here is derived from an EMBL/GenBank/DDBJ whole genome shotgun (WGS) entry which is preliminary data.</text>
</comment>
<gene>
    <name evidence="4" type="ORF">NNJEOMEG_03790</name>
</gene>
<keyword evidence="5" id="KW-1185">Reference proteome</keyword>
<dbReference type="PANTHER" id="PTHR43278">
    <property type="entry name" value="NAD(P)H-DEPENDENT FMN-CONTAINING OXIDOREDUCTASE YWQN-RELATED"/>
    <property type="match status" value="1"/>
</dbReference>
<dbReference type="Proteomes" id="UP000494245">
    <property type="component" value="Unassembled WGS sequence"/>
</dbReference>
<evidence type="ECO:0000256" key="1">
    <source>
        <dbReference type="ARBA" id="ARBA00022630"/>
    </source>
</evidence>
<name>A0A6V8M271_9BACT</name>
<dbReference type="EMBL" id="BLTE01000026">
    <property type="protein sequence ID" value="GFK95917.1"/>
    <property type="molecule type" value="Genomic_DNA"/>
</dbReference>
<dbReference type="GO" id="GO:0016491">
    <property type="term" value="F:oxidoreductase activity"/>
    <property type="evidence" value="ECO:0007669"/>
    <property type="project" value="InterPro"/>
</dbReference>
<accession>A0A6V8M271</accession>
<dbReference type="PANTHER" id="PTHR43278:SF1">
    <property type="entry name" value="IRON-SULFUR FLAVOPROTEIN MJ1083"/>
    <property type="match status" value="1"/>
</dbReference>
<evidence type="ECO:0000313" key="5">
    <source>
        <dbReference type="Proteomes" id="UP000494245"/>
    </source>
</evidence>
<dbReference type="InterPro" id="IPR051796">
    <property type="entry name" value="ISF_SsuE-like"/>
</dbReference>
<dbReference type="InterPro" id="IPR005025">
    <property type="entry name" value="FMN_Rdtase-like_dom"/>
</dbReference>
<organism evidence="4 5">
    <name type="scientific">Fundidesulfovibrio magnetotacticus</name>
    <dbReference type="NCBI Taxonomy" id="2730080"/>
    <lineage>
        <taxon>Bacteria</taxon>
        <taxon>Pseudomonadati</taxon>
        <taxon>Thermodesulfobacteriota</taxon>
        <taxon>Desulfovibrionia</taxon>
        <taxon>Desulfovibrionales</taxon>
        <taxon>Desulfovibrionaceae</taxon>
        <taxon>Fundidesulfovibrio</taxon>
    </lineage>
</organism>
<reference evidence="4 5" key="1">
    <citation type="submission" date="2020-04" db="EMBL/GenBank/DDBJ databases">
        <authorList>
            <consortium name="Desulfovibrio sp. FSS-1 genome sequencing consortium"/>
            <person name="Shimoshige H."/>
            <person name="Kobayashi H."/>
            <person name="Maekawa T."/>
        </authorList>
    </citation>
    <scope>NUCLEOTIDE SEQUENCE [LARGE SCALE GENOMIC DNA]</scope>
    <source>
        <strain evidence="4 5">SIID29052-01</strain>
    </source>
</reference>
<dbReference type="Gene3D" id="3.40.50.360">
    <property type="match status" value="1"/>
</dbReference>
<dbReference type="AlphaFoldDB" id="A0A6V8M271"/>
<protein>
    <recommendedName>
        <fullName evidence="3">NADPH-dependent FMN reductase-like domain-containing protein</fullName>
    </recommendedName>
</protein>
<dbReference type="RefSeq" id="WP_173087055.1">
    <property type="nucleotide sequence ID" value="NZ_BLTE01000026.1"/>
</dbReference>